<evidence type="ECO:0000256" key="1">
    <source>
        <dbReference type="SAM" id="SignalP"/>
    </source>
</evidence>
<accession>A0A836CJ40</accession>
<protein>
    <submittedName>
        <fullName evidence="2">Uncharacterized protein</fullName>
    </submittedName>
</protein>
<reference evidence="2" key="1">
    <citation type="submission" date="2021-02" db="EMBL/GenBank/DDBJ databases">
        <title>First Annotated Genome of the Yellow-green Alga Tribonema minus.</title>
        <authorList>
            <person name="Mahan K.M."/>
        </authorList>
    </citation>
    <scope>NUCLEOTIDE SEQUENCE</scope>
    <source>
        <strain evidence="2">UTEX B ZZ1240</strain>
    </source>
</reference>
<keyword evidence="3" id="KW-1185">Reference proteome</keyword>
<dbReference type="AlphaFoldDB" id="A0A836CJ40"/>
<feature type="chain" id="PRO_5032528624" evidence="1">
    <location>
        <begin position="21"/>
        <end position="316"/>
    </location>
</feature>
<evidence type="ECO:0000313" key="3">
    <source>
        <dbReference type="Proteomes" id="UP000664859"/>
    </source>
</evidence>
<keyword evidence="1" id="KW-0732">Signal</keyword>
<proteinExistence type="predicted"/>
<dbReference type="Proteomes" id="UP000664859">
    <property type="component" value="Unassembled WGS sequence"/>
</dbReference>
<sequence length="316" mass="32711">MLWLSGRVLWPLLFATSLTAAVAPQHIKTLSTDNPMNLKDRLVISVVAGMPLQVQAEVLQAPHLLRTAVDNVALINALRAPAAVAAADSESVHSDGSSSLHETDGIAARPASARAAPAGGSVASSHDGGSECGASVCSAPISDSVAAGGGSGADKARLATAARHLIQRSEQLVLLFNSVEDYLIEAMQIRPKVARTVALRFLLGVDASHTAAVTALRLQARPLRPSMGGSPMAGAGARASLSRPLTPPFALPPLAFGPKAARETLVPKDLVQARRVFVKKILPMFRAAFLEHVSAADDEPHVCAAAAAADAMPYTT</sequence>
<dbReference type="EMBL" id="JAFCMP010000068">
    <property type="protein sequence ID" value="KAG5188485.1"/>
    <property type="molecule type" value="Genomic_DNA"/>
</dbReference>
<organism evidence="2 3">
    <name type="scientific">Tribonema minus</name>
    <dbReference type="NCBI Taxonomy" id="303371"/>
    <lineage>
        <taxon>Eukaryota</taxon>
        <taxon>Sar</taxon>
        <taxon>Stramenopiles</taxon>
        <taxon>Ochrophyta</taxon>
        <taxon>PX clade</taxon>
        <taxon>Xanthophyceae</taxon>
        <taxon>Tribonematales</taxon>
        <taxon>Tribonemataceae</taxon>
        <taxon>Tribonema</taxon>
    </lineage>
</organism>
<gene>
    <name evidence="2" type="ORF">JKP88DRAFT_243476</name>
</gene>
<feature type="signal peptide" evidence="1">
    <location>
        <begin position="1"/>
        <end position="20"/>
    </location>
</feature>
<name>A0A836CJ40_9STRA</name>
<evidence type="ECO:0000313" key="2">
    <source>
        <dbReference type="EMBL" id="KAG5188485.1"/>
    </source>
</evidence>
<comment type="caution">
    <text evidence="2">The sequence shown here is derived from an EMBL/GenBank/DDBJ whole genome shotgun (WGS) entry which is preliminary data.</text>
</comment>